<dbReference type="Proteomes" id="UP001629113">
    <property type="component" value="Unassembled WGS sequence"/>
</dbReference>
<evidence type="ECO:0000256" key="1">
    <source>
        <dbReference type="SAM" id="MobiDB-lite"/>
    </source>
</evidence>
<feature type="compositionally biased region" description="Basic and acidic residues" evidence="1">
    <location>
        <begin position="25"/>
        <end position="43"/>
    </location>
</feature>
<feature type="compositionally biased region" description="Low complexity" evidence="1">
    <location>
        <begin position="119"/>
        <end position="131"/>
    </location>
</feature>
<feature type="region of interest" description="Disordered" evidence="1">
    <location>
        <begin position="119"/>
        <end position="138"/>
    </location>
</feature>
<keyword evidence="5" id="KW-1185">Reference proteome</keyword>
<feature type="region of interest" description="Disordered" evidence="1">
    <location>
        <begin position="19"/>
        <end position="107"/>
    </location>
</feature>
<feature type="signal peptide" evidence="3">
    <location>
        <begin position="1"/>
        <end position="19"/>
    </location>
</feature>
<feature type="compositionally biased region" description="Basic and acidic residues" evidence="1">
    <location>
        <begin position="358"/>
        <end position="368"/>
    </location>
</feature>
<feature type="chain" id="PRO_5045720139" evidence="3">
    <location>
        <begin position="20"/>
        <end position="400"/>
    </location>
</feature>
<protein>
    <submittedName>
        <fullName evidence="4">Uncharacterized protein</fullName>
    </submittedName>
</protein>
<keyword evidence="2" id="KW-0812">Transmembrane</keyword>
<evidence type="ECO:0000256" key="3">
    <source>
        <dbReference type="SAM" id="SignalP"/>
    </source>
</evidence>
<dbReference type="EMBL" id="JBFCZG010000001">
    <property type="protein sequence ID" value="KAL3428040.1"/>
    <property type="molecule type" value="Genomic_DNA"/>
</dbReference>
<organism evidence="4 5">
    <name type="scientific">Phlyctema vagabunda</name>
    <dbReference type="NCBI Taxonomy" id="108571"/>
    <lineage>
        <taxon>Eukaryota</taxon>
        <taxon>Fungi</taxon>
        <taxon>Dikarya</taxon>
        <taxon>Ascomycota</taxon>
        <taxon>Pezizomycotina</taxon>
        <taxon>Leotiomycetes</taxon>
        <taxon>Helotiales</taxon>
        <taxon>Dermateaceae</taxon>
        <taxon>Phlyctema</taxon>
    </lineage>
</organism>
<proteinExistence type="predicted"/>
<keyword evidence="3" id="KW-0732">Signal</keyword>
<evidence type="ECO:0000313" key="4">
    <source>
        <dbReference type="EMBL" id="KAL3428040.1"/>
    </source>
</evidence>
<sequence>MNIFQYMLAACLLVIPTSARQTKAKARDSPDSRFHNKDSEHGGEGGGSESDENNRSDGGDRSDGGSSTTVTRRTTLTETLTSDPTSTFQSVSSSGSSSSISENPTSTLDEISASISSTSSATPALAYSSSTDPGLRATPTTMATISSEESTNRRTLVVTLSAVFGVLGLALILGAFYLVYLYRTGRRPFSHRGATPINDDEIATWRRSATSTIRGGTLATGFGFEKEPMPMMPEVALSPLTHNSGWEWSMTSSPISTTRPGFTSGLTMPDTPSFLARAPNARAGLTDETVPGEDPFILPVKRQSSRLSKAPPGHGRSKSRRSSMSGKSIVSVRSGNIPLPAPRTLQSNTPTWYDPDDEARWRRTRNDDYPNSPTVLNHVPGGLSPRPVSSIRPGTGRTFA</sequence>
<keyword evidence="2" id="KW-1133">Transmembrane helix</keyword>
<feature type="region of interest" description="Disordered" evidence="1">
    <location>
        <begin position="285"/>
        <end position="400"/>
    </location>
</feature>
<name>A0ABR4PXF4_9HELO</name>
<feature type="compositionally biased region" description="Basic and acidic residues" evidence="1">
    <location>
        <begin position="52"/>
        <end position="63"/>
    </location>
</feature>
<comment type="caution">
    <text evidence="4">The sequence shown here is derived from an EMBL/GenBank/DDBJ whole genome shotgun (WGS) entry which is preliminary data.</text>
</comment>
<accession>A0ABR4PXF4</accession>
<reference evidence="4 5" key="1">
    <citation type="submission" date="2024-06" db="EMBL/GenBank/DDBJ databases">
        <title>Complete genome of Phlyctema vagabunda strain 19-DSS-EL-015.</title>
        <authorList>
            <person name="Fiorenzani C."/>
        </authorList>
    </citation>
    <scope>NUCLEOTIDE SEQUENCE [LARGE SCALE GENOMIC DNA]</scope>
    <source>
        <strain evidence="4 5">19-DSS-EL-015</strain>
    </source>
</reference>
<evidence type="ECO:0000256" key="2">
    <source>
        <dbReference type="SAM" id="Phobius"/>
    </source>
</evidence>
<gene>
    <name evidence="4" type="ORF">PVAG01_01549</name>
</gene>
<evidence type="ECO:0000313" key="5">
    <source>
        <dbReference type="Proteomes" id="UP001629113"/>
    </source>
</evidence>
<feature type="compositionally biased region" description="Low complexity" evidence="1">
    <location>
        <begin position="322"/>
        <end position="334"/>
    </location>
</feature>
<feature type="compositionally biased region" description="Low complexity" evidence="1">
    <location>
        <begin position="64"/>
        <end position="107"/>
    </location>
</feature>
<feature type="transmembrane region" description="Helical" evidence="2">
    <location>
        <begin position="156"/>
        <end position="182"/>
    </location>
</feature>
<keyword evidence="2" id="KW-0472">Membrane</keyword>